<dbReference type="InterPro" id="IPR036396">
    <property type="entry name" value="Cyt_P450_sf"/>
</dbReference>
<proteinExistence type="inferred from homology"/>
<name>A0AAV5AIK8_9AGAM</name>
<comment type="subcellular location">
    <subcellularLocation>
        <location evidence="2">Membrane</location>
    </subcellularLocation>
</comment>
<evidence type="ECO:0000256" key="12">
    <source>
        <dbReference type="ARBA" id="ARBA00023136"/>
    </source>
</evidence>
<dbReference type="GO" id="GO:0016020">
    <property type="term" value="C:membrane"/>
    <property type="evidence" value="ECO:0007669"/>
    <property type="project" value="UniProtKB-SubCell"/>
</dbReference>
<dbReference type="AlphaFoldDB" id="A0AAV5AIK8"/>
<dbReference type="InterPro" id="IPR017972">
    <property type="entry name" value="Cyt_P450_CS"/>
</dbReference>
<dbReference type="InterPro" id="IPR001128">
    <property type="entry name" value="Cyt_P450"/>
</dbReference>
<evidence type="ECO:0000256" key="4">
    <source>
        <dbReference type="ARBA" id="ARBA00010617"/>
    </source>
</evidence>
<dbReference type="GO" id="GO:0016705">
    <property type="term" value="F:oxidoreductase activity, acting on paired donors, with incorporation or reduction of molecular oxygen"/>
    <property type="evidence" value="ECO:0007669"/>
    <property type="project" value="InterPro"/>
</dbReference>
<keyword evidence="9 14" id="KW-0560">Oxidoreductase</keyword>
<keyword evidence="5 13" id="KW-0349">Heme</keyword>
<comment type="similarity">
    <text evidence="4 14">Belongs to the cytochrome P450 family.</text>
</comment>
<keyword evidence="10 13" id="KW-0408">Iron</keyword>
<evidence type="ECO:0000256" key="9">
    <source>
        <dbReference type="ARBA" id="ARBA00023002"/>
    </source>
</evidence>
<keyword evidence="7 13" id="KW-0479">Metal-binding</keyword>
<evidence type="ECO:0000313" key="15">
    <source>
        <dbReference type="EMBL" id="GJJ13527.1"/>
    </source>
</evidence>
<dbReference type="GO" id="GO:0004497">
    <property type="term" value="F:monooxygenase activity"/>
    <property type="evidence" value="ECO:0007669"/>
    <property type="project" value="UniProtKB-KW"/>
</dbReference>
<organism evidence="15 16">
    <name type="scientific">Clathrus columnatus</name>
    <dbReference type="NCBI Taxonomy" id="1419009"/>
    <lineage>
        <taxon>Eukaryota</taxon>
        <taxon>Fungi</taxon>
        <taxon>Dikarya</taxon>
        <taxon>Basidiomycota</taxon>
        <taxon>Agaricomycotina</taxon>
        <taxon>Agaricomycetes</taxon>
        <taxon>Phallomycetidae</taxon>
        <taxon>Phallales</taxon>
        <taxon>Clathraceae</taxon>
        <taxon>Clathrus</taxon>
    </lineage>
</organism>
<evidence type="ECO:0000256" key="8">
    <source>
        <dbReference type="ARBA" id="ARBA00022989"/>
    </source>
</evidence>
<dbReference type="EMBL" id="BPWL01000008">
    <property type="protein sequence ID" value="GJJ13527.1"/>
    <property type="molecule type" value="Genomic_DNA"/>
</dbReference>
<evidence type="ECO:0000256" key="14">
    <source>
        <dbReference type="RuleBase" id="RU000461"/>
    </source>
</evidence>
<evidence type="ECO:0000256" key="10">
    <source>
        <dbReference type="ARBA" id="ARBA00023004"/>
    </source>
</evidence>
<evidence type="ECO:0000256" key="5">
    <source>
        <dbReference type="ARBA" id="ARBA00022617"/>
    </source>
</evidence>
<evidence type="ECO:0000256" key="2">
    <source>
        <dbReference type="ARBA" id="ARBA00004370"/>
    </source>
</evidence>
<dbReference type="GO" id="GO:0005506">
    <property type="term" value="F:iron ion binding"/>
    <property type="evidence" value="ECO:0007669"/>
    <property type="project" value="InterPro"/>
</dbReference>
<evidence type="ECO:0000256" key="1">
    <source>
        <dbReference type="ARBA" id="ARBA00001971"/>
    </source>
</evidence>
<dbReference type="Proteomes" id="UP001050691">
    <property type="component" value="Unassembled WGS sequence"/>
</dbReference>
<keyword evidence="6" id="KW-0812">Transmembrane</keyword>
<dbReference type="PANTHER" id="PTHR46300:SF2">
    <property type="entry name" value="CYTOCHROME P450 MONOOXYGENASE ALNH-RELATED"/>
    <property type="match status" value="1"/>
</dbReference>
<comment type="cofactor">
    <cofactor evidence="1 13">
        <name>heme</name>
        <dbReference type="ChEBI" id="CHEBI:30413"/>
    </cofactor>
</comment>
<evidence type="ECO:0000256" key="7">
    <source>
        <dbReference type="ARBA" id="ARBA00022723"/>
    </source>
</evidence>
<dbReference type="PROSITE" id="PS00086">
    <property type="entry name" value="CYTOCHROME_P450"/>
    <property type="match status" value="1"/>
</dbReference>
<evidence type="ECO:0000313" key="16">
    <source>
        <dbReference type="Proteomes" id="UP001050691"/>
    </source>
</evidence>
<dbReference type="PRINTS" id="PR00463">
    <property type="entry name" value="EP450I"/>
</dbReference>
<dbReference type="InterPro" id="IPR002401">
    <property type="entry name" value="Cyt_P450_E_grp-I"/>
</dbReference>
<dbReference type="Pfam" id="PF00067">
    <property type="entry name" value="p450"/>
    <property type="match status" value="1"/>
</dbReference>
<dbReference type="InterPro" id="IPR050364">
    <property type="entry name" value="Cytochrome_P450_fung"/>
</dbReference>
<comment type="caution">
    <text evidence="15">The sequence shown here is derived from an EMBL/GenBank/DDBJ whole genome shotgun (WGS) entry which is preliminary data.</text>
</comment>
<evidence type="ECO:0000256" key="11">
    <source>
        <dbReference type="ARBA" id="ARBA00023033"/>
    </source>
</evidence>
<keyword evidence="16" id="KW-1185">Reference proteome</keyword>
<protein>
    <recommendedName>
        <fullName evidence="17">Cytochrome P450</fullName>
    </recommendedName>
</protein>
<feature type="binding site" description="axial binding residue" evidence="13">
    <location>
        <position position="108"/>
    </location>
    <ligand>
        <name>heme</name>
        <dbReference type="ChEBI" id="CHEBI:30413"/>
    </ligand>
    <ligandPart>
        <name>Fe</name>
        <dbReference type="ChEBI" id="CHEBI:18248"/>
    </ligandPart>
</feature>
<keyword evidence="12" id="KW-0472">Membrane</keyword>
<dbReference type="SUPFAM" id="SSF48264">
    <property type="entry name" value="Cytochrome P450"/>
    <property type="match status" value="1"/>
</dbReference>
<dbReference type="GO" id="GO:0020037">
    <property type="term" value="F:heme binding"/>
    <property type="evidence" value="ECO:0007669"/>
    <property type="project" value="InterPro"/>
</dbReference>
<gene>
    <name evidence="15" type="ORF">Clacol_007781</name>
</gene>
<keyword evidence="8" id="KW-1133">Transmembrane helix</keyword>
<reference evidence="15" key="1">
    <citation type="submission" date="2021-10" db="EMBL/GenBank/DDBJ databases">
        <title>De novo Genome Assembly of Clathrus columnatus (Basidiomycota, Fungi) Using Illumina and Nanopore Sequence Data.</title>
        <authorList>
            <person name="Ogiso-Tanaka E."/>
            <person name="Itagaki H."/>
            <person name="Hosoya T."/>
            <person name="Hosaka K."/>
        </authorList>
    </citation>
    <scope>NUCLEOTIDE SEQUENCE</scope>
    <source>
        <strain evidence="15">MO-923</strain>
    </source>
</reference>
<evidence type="ECO:0008006" key="17">
    <source>
        <dbReference type="Google" id="ProtNLM"/>
    </source>
</evidence>
<dbReference type="Gene3D" id="1.10.630.10">
    <property type="entry name" value="Cytochrome P450"/>
    <property type="match status" value="1"/>
</dbReference>
<accession>A0AAV5AIK8</accession>
<dbReference type="PANTHER" id="PTHR46300">
    <property type="entry name" value="P450, PUTATIVE (EUROFUNG)-RELATED-RELATED"/>
    <property type="match status" value="1"/>
</dbReference>
<evidence type="ECO:0000256" key="6">
    <source>
        <dbReference type="ARBA" id="ARBA00022692"/>
    </source>
</evidence>
<evidence type="ECO:0000256" key="13">
    <source>
        <dbReference type="PIRSR" id="PIRSR602401-1"/>
    </source>
</evidence>
<comment type="pathway">
    <text evidence="3">Secondary metabolite biosynthesis.</text>
</comment>
<keyword evidence="11 14" id="KW-0503">Monooxygenase</keyword>
<evidence type="ECO:0000256" key="3">
    <source>
        <dbReference type="ARBA" id="ARBA00005179"/>
    </source>
</evidence>
<sequence>MHEELDRVLGDRLPTLADRKDLPYVNAFCLETLRWRPGVPLAVQHSALRDDVYGQYFIPKGSIIMGDAWQILRNEKYGPNPEDFHPERFFEPGIDPPTEQFGFGRRMCPGRFFAENTMFLFAASIFKVFRLTPMKDEYGNDIPLSEKIVESAVP</sequence>